<proteinExistence type="predicted"/>
<dbReference type="PANTHER" id="PTHR30213">
    <property type="entry name" value="INNER MEMBRANE PROTEIN YHJD"/>
    <property type="match status" value="1"/>
</dbReference>
<comment type="caution">
    <text evidence="7">The sequence shown here is derived from an EMBL/GenBank/DDBJ whole genome shotgun (WGS) entry which is preliminary data.</text>
</comment>
<dbReference type="InterPro" id="IPR017039">
    <property type="entry name" value="Virul_fac_BrkB"/>
</dbReference>
<dbReference type="PANTHER" id="PTHR30213:SF0">
    <property type="entry name" value="UPF0761 MEMBRANE PROTEIN YIHY"/>
    <property type="match status" value="1"/>
</dbReference>
<name>A0A916TXM9_9HYPH</name>
<feature type="transmembrane region" description="Helical" evidence="6">
    <location>
        <begin position="26"/>
        <end position="52"/>
    </location>
</feature>
<keyword evidence="3 6" id="KW-0812">Transmembrane</keyword>
<dbReference type="PIRSF" id="PIRSF035875">
    <property type="entry name" value="RNase_BN"/>
    <property type="match status" value="1"/>
</dbReference>
<accession>A0A916TXM9</accession>
<evidence type="ECO:0000256" key="2">
    <source>
        <dbReference type="ARBA" id="ARBA00022475"/>
    </source>
</evidence>
<feature type="transmembrane region" description="Helical" evidence="6">
    <location>
        <begin position="209"/>
        <end position="231"/>
    </location>
</feature>
<keyword evidence="5 6" id="KW-0472">Membrane</keyword>
<sequence>MSRIALVFRTVYTAALRFLEHDGWALASHIAMSILMSLFPFIIVMAAVASLLGSAELADKAAGFLFEVWPVEVAEPIAREIRHVLTVTRRDALTVGALFALYFSSSGIEALRVGLNRAYRCYEWRPWYWTRVESIVFVLFGAIALLVFALLVVLGPVLWATLTSYVPALEPLGTLVALARFLIAGAVIFVVLLFAHMALAAGRRRLRDVLPGVFATMILWLAGGTIFGYYLEDFGSRGYVTTYAGLASGAIALVFLYLLAAIFLFGGELNAALADAENDGISPG</sequence>
<evidence type="ECO:0000256" key="1">
    <source>
        <dbReference type="ARBA" id="ARBA00004651"/>
    </source>
</evidence>
<feature type="transmembrane region" description="Helical" evidence="6">
    <location>
        <begin position="179"/>
        <end position="202"/>
    </location>
</feature>
<feature type="transmembrane region" description="Helical" evidence="6">
    <location>
        <begin position="135"/>
        <end position="159"/>
    </location>
</feature>
<reference evidence="7" key="1">
    <citation type="journal article" date="2014" name="Int. J. Syst. Evol. Microbiol.">
        <title>Complete genome sequence of Corynebacterium casei LMG S-19264T (=DSM 44701T), isolated from a smear-ripened cheese.</title>
        <authorList>
            <consortium name="US DOE Joint Genome Institute (JGI-PGF)"/>
            <person name="Walter F."/>
            <person name="Albersmeier A."/>
            <person name="Kalinowski J."/>
            <person name="Ruckert C."/>
        </authorList>
    </citation>
    <scope>NUCLEOTIDE SEQUENCE</scope>
    <source>
        <strain evidence="7">CGMCC 1.12919</strain>
    </source>
</reference>
<comment type="subcellular location">
    <subcellularLocation>
        <location evidence="1">Cell membrane</location>
        <topology evidence="1">Multi-pass membrane protein</topology>
    </subcellularLocation>
</comment>
<keyword evidence="4 6" id="KW-1133">Transmembrane helix</keyword>
<keyword evidence="2" id="KW-1003">Cell membrane</keyword>
<dbReference type="Proteomes" id="UP000637002">
    <property type="component" value="Unassembled WGS sequence"/>
</dbReference>
<organism evidence="7 8">
    <name type="scientific">Chelatococcus reniformis</name>
    <dbReference type="NCBI Taxonomy" id="1494448"/>
    <lineage>
        <taxon>Bacteria</taxon>
        <taxon>Pseudomonadati</taxon>
        <taxon>Pseudomonadota</taxon>
        <taxon>Alphaproteobacteria</taxon>
        <taxon>Hyphomicrobiales</taxon>
        <taxon>Chelatococcaceae</taxon>
        <taxon>Chelatococcus</taxon>
    </lineage>
</organism>
<dbReference type="EMBL" id="BMGG01000001">
    <property type="protein sequence ID" value="GGC50674.1"/>
    <property type="molecule type" value="Genomic_DNA"/>
</dbReference>
<gene>
    <name evidence="7" type="ORF">GCM10010994_07260</name>
</gene>
<reference evidence="7" key="2">
    <citation type="submission" date="2020-09" db="EMBL/GenBank/DDBJ databases">
        <authorList>
            <person name="Sun Q."/>
            <person name="Zhou Y."/>
        </authorList>
    </citation>
    <scope>NUCLEOTIDE SEQUENCE</scope>
    <source>
        <strain evidence="7">CGMCC 1.12919</strain>
    </source>
</reference>
<evidence type="ECO:0000313" key="8">
    <source>
        <dbReference type="Proteomes" id="UP000637002"/>
    </source>
</evidence>
<evidence type="ECO:0000256" key="6">
    <source>
        <dbReference type="SAM" id="Phobius"/>
    </source>
</evidence>
<dbReference type="GO" id="GO:0005886">
    <property type="term" value="C:plasma membrane"/>
    <property type="evidence" value="ECO:0007669"/>
    <property type="project" value="UniProtKB-SubCell"/>
</dbReference>
<dbReference type="AlphaFoldDB" id="A0A916TXM9"/>
<evidence type="ECO:0000256" key="5">
    <source>
        <dbReference type="ARBA" id="ARBA00023136"/>
    </source>
</evidence>
<evidence type="ECO:0000313" key="7">
    <source>
        <dbReference type="EMBL" id="GGC50674.1"/>
    </source>
</evidence>
<keyword evidence="8" id="KW-1185">Reference proteome</keyword>
<dbReference type="Pfam" id="PF03631">
    <property type="entry name" value="Virul_fac_BrkB"/>
    <property type="match status" value="1"/>
</dbReference>
<evidence type="ECO:0000256" key="3">
    <source>
        <dbReference type="ARBA" id="ARBA00022692"/>
    </source>
</evidence>
<evidence type="ECO:0000256" key="4">
    <source>
        <dbReference type="ARBA" id="ARBA00022989"/>
    </source>
</evidence>
<protein>
    <submittedName>
        <fullName evidence="7">Uncharacterized protein</fullName>
    </submittedName>
</protein>
<feature type="transmembrane region" description="Helical" evidence="6">
    <location>
        <begin position="243"/>
        <end position="265"/>
    </location>
</feature>
<dbReference type="RefSeq" id="WP_244641735.1">
    <property type="nucleotide sequence ID" value="NZ_BMGG01000001.1"/>
</dbReference>